<sequence>MKKPQISEYQQNKYFSYYIELVDSENVIDTLTSQFERVKNLYKNLPEEKYFFKYAEGKWNLKEVLGHITDTERIFAYRSLCIARGEKQALPGFDENEYMTFSNFNEQTMESLIEQYCSVRESSLALFKSFSEEISARMGTANGNGVSARALVWMIAGHEKHHLEILKERYSIS</sequence>
<dbReference type="OrthoDB" id="9793216at2"/>
<dbReference type="InterPro" id="IPR024775">
    <property type="entry name" value="DinB-like"/>
</dbReference>
<dbReference type="Gene3D" id="1.20.120.450">
    <property type="entry name" value="dinb family like domain"/>
    <property type="match status" value="1"/>
</dbReference>
<evidence type="ECO:0000259" key="1">
    <source>
        <dbReference type="Pfam" id="PF12867"/>
    </source>
</evidence>
<protein>
    <submittedName>
        <fullName evidence="2">Uncharacterized damage-inducible protein DinB (Forms a four-helix bundle)</fullName>
    </submittedName>
</protein>
<reference evidence="2 3" key="1">
    <citation type="submission" date="2016-10" db="EMBL/GenBank/DDBJ databases">
        <authorList>
            <person name="de Groot N.N."/>
        </authorList>
    </citation>
    <scope>NUCLEOTIDE SEQUENCE [LARGE SCALE GENOMIC DNA]</scope>
    <source>
        <strain evidence="3">E92,LMG 26720,CCM 7988</strain>
    </source>
</reference>
<proteinExistence type="predicted"/>
<evidence type="ECO:0000313" key="2">
    <source>
        <dbReference type="EMBL" id="SFP91110.1"/>
    </source>
</evidence>
<feature type="domain" description="DinB-like" evidence="1">
    <location>
        <begin position="34"/>
        <end position="165"/>
    </location>
</feature>
<organism evidence="2 3">
    <name type="scientific">Pseudarcicella hirudinis</name>
    <dbReference type="NCBI Taxonomy" id="1079859"/>
    <lineage>
        <taxon>Bacteria</taxon>
        <taxon>Pseudomonadati</taxon>
        <taxon>Bacteroidota</taxon>
        <taxon>Cytophagia</taxon>
        <taxon>Cytophagales</taxon>
        <taxon>Flectobacillaceae</taxon>
        <taxon>Pseudarcicella</taxon>
    </lineage>
</organism>
<evidence type="ECO:0000313" key="3">
    <source>
        <dbReference type="Proteomes" id="UP000199306"/>
    </source>
</evidence>
<dbReference type="InterPro" id="IPR034660">
    <property type="entry name" value="DinB/YfiT-like"/>
</dbReference>
<dbReference type="STRING" id="1079859.SAMN04515674_10728"/>
<dbReference type="Pfam" id="PF12867">
    <property type="entry name" value="DinB_2"/>
    <property type="match status" value="1"/>
</dbReference>
<dbReference type="RefSeq" id="WP_092017661.1">
    <property type="nucleotide sequence ID" value="NZ_FOXH01000007.1"/>
</dbReference>
<dbReference type="EMBL" id="FOXH01000007">
    <property type="protein sequence ID" value="SFP91110.1"/>
    <property type="molecule type" value="Genomic_DNA"/>
</dbReference>
<gene>
    <name evidence="2" type="ORF">SAMN04515674_10728</name>
</gene>
<name>A0A1I5U799_9BACT</name>
<dbReference type="SUPFAM" id="SSF109854">
    <property type="entry name" value="DinB/YfiT-like putative metalloenzymes"/>
    <property type="match status" value="1"/>
</dbReference>
<dbReference type="AlphaFoldDB" id="A0A1I5U799"/>
<keyword evidence="3" id="KW-1185">Reference proteome</keyword>
<accession>A0A1I5U799</accession>
<dbReference type="Proteomes" id="UP000199306">
    <property type="component" value="Unassembled WGS sequence"/>
</dbReference>